<evidence type="ECO:0000313" key="2">
    <source>
        <dbReference type="EMBL" id="GHC59931.1"/>
    </source>
</evidence>
<protein>
    <submittedName>
        <fullName evidence="2">Uncharacterized protein</fullName>
    </submittedName>
</protein>
<dbReference type="AlphaFoldDB" id="A0A8H9INT0"/>
<name>A0A8H9INT0_9BURK</name>
<feature type="region of interest" description="Disordered" evidence="1">
    <location>
        <begin position="1"/>
        <end position="39"/>
    </location>
</feature>
<proteinExistence type="predicted"/>
<organism evidence="2 3">
    <name type="scientific">Alcaligenes pakistanensis</name>
    <dbReference type="NCBI Taxonomy" id="1482717"/>
    <lineage>
        <taxon>Bacteria</taxon>
        <taxon>Pseudomonadati</taxon>
        <taxon>Pseudomonadota</taxon>
        <taxon>Betaproteobacteria</taxon>
        <taxon>Burkholderiales</taxon>
        <taxon>Alcaligenaceae</taxon>
        <taxon>Alcaligenes</taxon>
    </lineage>
</organism>
<keyword evidence="3" id="KW-1185">Reference proteome</keyword>
<gene>
    <name evidence="2" type="ORF">GCM10010096_36430</name>
</gene>
<accession>A0A8H9INT0</accession>
<evidence type="ECO:0000313" key="3">
    <source>
        <dbReference type="Proteomes" id="UP000608923"/>
    </source>
</evidence>
<sequence length="39" mass="3969">MRDAGGIGSENADMSSDKGGEKPPRRKSKVSCATFIGAG</sequence>
<evidence type="ECO:0000256" key="1">
    <source>
        <dbReference type="SAM" id="MobiDB-lite"/>
    </source>
</evidence>
<dbReference type="EMBL" id="BMZN01000010">
    <property type="protein sequence ID" value="GHC59931.1"/>
    <property type="molecule type" value="Genomic_DNA"/>
</dbReference>
<reference evidence="3" key="1">
    <citation type="journal article" date="2019" name="Int. J. Syst. Evol. Microbiol.">
        <title>The Global Catalogue of Microorganisms (GCM) 10K type strain sequencing project: providing services to taxonomists for standard genome sequencing and annotation.</title>
        <authorList>
            <consortium name="The Broad Institute Genomics Platform"/>
            <consortium name="The Broad Institute Genome Sequencing Center for Infectious Disease"/>
            <person name="Wu L."/>
            <person name="Ma J."/>
        </authorList>
    </citation>
    <scope>NUCLEOTIDE SEQUENCE [LARGE SCALE GENOMIC DNA]</scope>
    <source>
        <strain evidence="3">KCTC 42083</strain>
    </source>
</reference>
<comment type="caution">
    <text evidence="2">The sequence shown here is derived from an EMBL/GenBank/DDBJ whole genome shotgun (WGS) entry which is preliminary data.</text>
</comment>
<dbReference type="Proteomes" id="UP000608923">
    <property type="component" value="Unassembled WGS sequence"/>
</dbReference>